<keyword evidence="1" id="KW-0472">Membrane</keyword>
<keyword evidence="1" id="KW-1133">Transmembrane helix</keyword>
<reference evidence="2 3" key="2">
    <citation type="submission" date="2016-08" db="EMBL/GenBank/DDBJ databases">
        <title>Orenia metallireducens sp. nov. strain Z6, a Novel Metal-reducing Firmicute from the Deep Subsurface.</title>
        <authorList>
            <person name="Maxim B.I."/>
            <person name="Kenneth K."/>
            <person name="Flynn T.M."/>
            <person name="Oloughlin E.J."/>
            <person name="Locke R.A."/>
            <person name="Weber J.R."/>
            <person name="Egan S.M."/>
            <person name="Mackie R.I."/>
            <person name="Cann I.K."/>
        </authorList>
    </citation>
    <scope>NUCLEOTIDE SEQUENCE [LARGE SCALE GENOMIC DNA]</scope>
    <source>
        <strain evidence="2 3">Z6</strain>
    </source>
</reference>
<reference evidence="3" key="1">
    <citation type="submission" date="2016-07" db="EMBL/GenBank/DDBJ databases">
        <authorList>
            <person name="Florea S."/>
            <person name="Webb J.S."/>
            <person name="Jaromczyk J."/>
            <person name="Schardl C.L."/>
        </authorList>
    </citation>
    <scope>NUCLEOTIDE SEQUENCE [LARGE SCALE GENOMIC DNA]</scope>
    <source>
        <strain evidence="3">Z6</strain>
    </source>
</reference>
<proteinExistence type="predicted"/>
<protein>
    <recommendedName>
        <fullName evidence="4">Yip1 domain-containing protein</fullName>
    </recommendedName>
</protein>
<dbReference type="OrthoDB" id="9929391at2"/>
<name>A0A1C0A9V8_9FIRM</name>
<keyword evidence="3" id="KW-1185">Reference proteome</keyword>
<evidence type="ECO:0000256" key="1">
    <source>
        <dbReference type="SAM" id="Phobius"/>
    </source>
</evidence>
<sequence length="234" mass="27304">MVDNEEHQNEVIDLNEEEVRIKTEQEDKKHPKDSFEEIGKIDDKSLMERLSLYFQTASSYSKRILSILFLITSMLFTGVLIIELYTKNFSLLWSNKPAKLIVLAITTTIPVYSINILLLTTLNAFKNTLFSKEEISGLKVDLTKNIFSGTLFSFTLILILLNYDFFSYKILFGDRTLHITDFIRHILILEVTVFLGMFYEKIRKKYFLYGLVIISTLLILLLDILFTLRIGYRV</sequence>
<organism evidence="2 3">
    <name type="scientific">Orenia metallireducens</name>
    <dbReference type="NCBI Taxonomy" id="1413210"/>
    <lineage>
        <taxon>Bacteria</taxon>
        <taxon>Bacillati</taxon>
        <taxon>Bacillota</taxon>
        <taxon>Clostridia</taxon>
        <taxon>Halanaerobiales</taxon>
        <taxon>Halobacteroidaceae</taxon>
        <taxon>Orenia</taxon>
    </lineage>
</organism>
<dbReference type="AlphaFoldDB" id="A0A1C0A9V8"/>
<accession>A0A1C0A9V8</accession>
<evidence type="ECO:0000313" key="3">
    <source>
        <dbReference type="Proteomes" id="UP000093514"/>
    </source>
</evidence>
<feature type="transmembrane region" description="Helical" evidence="1">
    <location>
        <begin position="100"/>
        <end position="125"/>
    </location>
</feature>
<feature type="transmembrane region" description="Helical" evidence="1">
    <location>
        <begin position="206"/>
        <end position="232"/>
    </location>
</feature>
<feature type="transmembrane region" description="Helical" evidence="1">
    <location>
        <begin position="146"/>
        <end position="162"/>
    </location>
</feature>
<keyword evidence="1" id="KW-0812">Transmembrane</keyword>
<evidence type="ECO:0008006" key="4">
    <source>
        <dbReference type="Google" id="ProtNLM"/>
    </source>
</evidence>
<gene>
    <name evidence="2" type="ORF">U472_06170</name>
</gene>
<feature type="transmembrane region" description="Helical" evidence="1">
    <location>
        <begin position="64"/>
        <end position="85"/>
    </location>
</feature>
<dbReference type="RefSeq" id="WP_068716577.1">
    <property type="nucleotide sequence ID" value="NZ_LWDV01000008.1"/>
</dbReference>
<comment type="caution">
    <text evidence="2">The sequence shown here is derived from an EMBL/GenBank/DDBJ whole genome shotgun (WGS) entry which is preliminary data.</text>
</comment>
<evidence type="ECO:0000313" key="2">
    <source>
        <dbReference type="EMBL" id="OCL27065.1"/>
    </source>
</evidence>
<feature type="transmembrane region" description="Helical" evidence="1">
    <location>
        <begin position="182"/>
        <end position="199"/>
    </location>
</feature>
<dbReference type="EMBL" id="LWDV01000008">
    <property type="protein sequence ID" value="OCL27065.1"/>
    <property type="molecule type" value="Genomic_DNA"/>
</dbReference>
<dbReference type="Proteomes" id="UP000093514">
    <property type="component" value="Unassembled WGS sequence"/>
</dbReference>